<dbReference type="AlphaFoldDB" id="A0A1V9YQ17"/>
<proteinExistence type="predicted"/>
<evidence type="ECO:0000313" key="2">
    <source>
        <dbReference type="Proteomes" id="UP000243579"/>
    </source>
</evidence>
<dbReference type="Proteomes" id="UP000243579">
    <property type="component" value="Unassembled WGS sequence"/>
</dbReference>
<dbReference type="EMBL" id="JNBR01001423">
    <property type="protein sequence ID" value="OQR87780.1"/>
    <property type="molecule type" value="Genomic_DNA"/>
</dbReference>
<organism evidence="1 2">
    <name type="scientific">Achlya hypogyna</name>
    <name type="common">Oomycete</name>
    <name type="synonym">Protoachlya hypogyna</name>
    <dbReference type="NCBI Taxonomy" id="1202772"/>
    <lineage>
        <taxon>Eukaryota</taxon>
        <taxon>Sar</taxon>
        <taxon>Stramenopiles</taxon>
        <taxon>Oomycota</taxon>
        <taxon>Saprolegniomycetes</taxon>
        <taxon>Saprolegniales</taxon>
        <taxon>Achlyaceae</taxon>
        <taxon>Achlya</taxon>
    </lineage>
</organism>
<dbReference type="OrthoDB" id="68488at2759"/>
<evidence type="ECO:0000313" key="1">
    <source>
        <dbReference type="EMBL" id="OQR87780.1"/>
    </source>
</evidence>
<accession>A0A1V9YQ17</accession>
<protein>
    <submittedName>
        <fullName evidence="1">Uncharacterized protein</fullName>
    </submittedName>
</protein>
<name>A0A1V9YQ17_ACHHY</name>
<gene>
    <name evidence="1" type="ORF">ACHHYP_08021</name>
</gene>
<reference evidence="1 2" key="1">
    <citation type="journal article" date="2014" name="Genome Biol. Evol.">
        <title>The secreted proteins of Achlya hypogyna and Thraustotheca clavata identify the ancestral oomycete secretome and reveal gene acquisitions by horizontal gene transfer.</title>
        <authorList>
            <person name="Misner I."/>
            <person name="Blouin N."/>
            <person name="Leonard G."/>
            <person name="Richards T.A."/>
            <person name="Lane C.E."/>
        </authorList>
    </citation>
    <scope>NUCLEOTIDE SEQUENCE [LARGE SCALE GENOMIC DNA]</scope>
    <source>
        <strain evidence="1 2">ATCC 48635</strain>
    </source>
</reference>
<comment type="caution">
    <text evidence="1">The sequence shown here is derived from an EMBL/GenBank/DDBJ whole genome shotgun (WGS) entry which is preliminary data.</text>
</comment>
<sequence length="532" mass="60476">MLEPIISALVEHGTTTLRTAYFYKDKIHEALAPTNVLMPRELRRVHAYVMKSPYDACDPGRNDRPAFCDQAWAAFTSLGPLAEIEGVSQHIQSRMAAKLATIDTRTQVVDMVVIECYADFQPWAGGLVYVRTANFDLVTLLRVQNCSTPATCTTVFIDDYRYEGALINTNFSHWYWLVRWLRFVGQCYNISRVGLLVLGCCAAFRNDDARLTAWGRVRAIGILFLRLPAQVIIYGSWFPVVLFVTAHAIDCPIMYLLIYRAFSTVNGDLVISWDFIYSLLTMLTCQMRNVWVLSLVTKLILLATHDQQLGQQILGFRGYVLPLVSFLSIVFDIRLLSLRNTDILSTAQALPSPSGGALVRYMQSVPFNTRYWGLYLDARSLLMAFVGLHVLLRLANVRAARHHSHVPHAVTTYCNKTMFSTSWNTMFLDHDASSPSAALVQASAPALFPRYADHVLMNVTWMTDPIEYFAHRFGLSSPFVHIYYNRTTQREFCHPWGPQDLRASDASVADAVEHVRSDRLMNIPWRQRIYTC</sequence>
<keyword evidence="2" id="KW-1185">Reference proteome</keyword>